<protein>
    <submittedName>
        <fullName evidence="2">Uncharacterized protein</fullName>
    </submittedName>
</protein>
<evidence type="ECO:0000256" key="1">
    <source>
        <dbReference type="SAM" id="MobiDB-lite"/>
    </source>
</evidence>
<comment type="caution">
    <text evidence="2">The sequence shown here is derived from an EMBL/GenBank/DDBJ whole genome shotgun (WGS) entry which is preliminary data.</text>
</comment>
<dbReference type="Proteomes" id="UP000887013">
    <property type="component" value="Unassembled WGS sequence"/>
</dbReference>
<sequence length="160" mass="17751">MSYNDFESMHSAPSSSGGESENEIGVKETTPLPASVHQSGSEDKEGFTVVSRKQRVPPIFIDESLNTPKLMKELSETANRTIHYLSIEILHLKLTSSTKLRLTSRSHTPPLLFKTTHPPLNAQTQNNPPYCFVIDSSLLPTSPPYSTNPNAAENHVFKFN</sequence>
<evidence type="ECO:0000313" key="3">
    <source>
        <dbReference type="Proteomes" id="UP000887013"/>
    </source>
</evidence>
<gene>
    <name evidence="2" type="ORF">NPIL_177191</name>
</gene>
<accession>A0A8X6T284</accession>
<evidence type="ECO:0000313" key="2">
    <source>
        <dbReference type="EMBL" id="GFS75426.1"/>
    </source>
</evidence>
<feature type="region of interest" description="Disordered" evidence="1">
    <location>
        <begin position="1"/>
        <end position="49"/>
    </location>
</feature>
<organism evidence="2 3">
    <name type="scientific">Nephila pilipes</name>
    <name type="common">Giant wood spider</name>
    <name type="synonym">Nephila maculata</name>
    <dbReference type="NCBI Taxonomy" id="299642"/>
    <lineage>
        <taxon>Eukaryota</taxon>
        <taxon>Metazoa</taxon>
        <taxon>Ecdysozoa</taxon>
        <taxon>Arthropoda</taxon>
        <taxon>Chelicerata</taxon>
        <taxon>Arachnida</taxon>
        <taxon>Araneae</taxon>
        <taxon>Araneomorphae</taxon>
        <taxon>Entelegynae</taxon>
        <taxon>Araneoidea</taxon>
        <taxon>Nephilidae</taxon>
        <taxon>Nephila</taxon>
    </lineage>
</organism>
<keyword evidence="3" id="KW-1185">Reference proteome</keyword>
<dbReference type="EMBL" id="BMAW01001753">
    <property type="protein sequence ID" value="GFS75426.1"/>
    <property type="molecule type" value="Genomic_DNA"/>
</dbReference>
<dbReference type="AlphaFoldDB" id="A0A8X6T284"/>
<proteinExistence type="predicted"/>
<reference evidence="2" key="1">
    <citation type="submission" date="2020-08" db="EMBL/GenBank/DDBJ databases">
        <title>Multicomponent nature underlies the extraordinary mechanical properties of spider dragline silk.</title>
        <authorList>
            <person name="Kono N."/>
            <person name="Nakamura H."/>
            <person name="Mori M."/>
            <person name="Yoshida Y."/>
            <person name="Ohtoshi R."/>
            <person name="Malay A.D."/>
            <person name="Moran D.A.P."/>
            <person name="Tomita M."/>
            <person name="Numata K."/>
            <person name="Arakawa K."/>
        </authorList>
    </citation>
    <scope>NUCLEOTIDE SEQUENCE</scope>
</reference>
<name>A0A8X6T284_NEPPI</name>
<feature type="compositionally biased region" description="Low complexity" evidence="1">
    <location>
        <begin position="9"/>
        <end position="19"/>
    </location>
</feature>